<keyword evidence="2" id="KW-1185">Reference proteome</keyword>
<proteinExistence type="predicted"/>
<evidence type="ECO:0000313" key="1">
    <source>
        <dbReference type="EMBL" id="MBC8533592.1"/>
    </source>
</evidence>
<evidence type="ECO:0000313" key="2">
    <source>
        <dbReference type="Proteomes" id="UP000651482"/>
    </source>
</evidence>
<sequence length="263" mass="30876">MIQKLGKGQFDTPNYAGFLDEEHLLIRTLFANYYLYSIPENRLQRLFRFRKMGAEGSEPVICSKDRFIEYCYCFPDGIITDKQELFLADIHSEPTLQSLDIQDPMLEDGVVRKLSREGNELWVMEQYAVYCYSLETGEFLRRVPSKMEASLFNCYLDGDEIMGAFIDEYEHPYIQSINGERKILCQKRTSETDKGVFLDIRFSKNRKYFVAVCRELVTVYSLETGERIYEFTARYNHFADFCDDDTSLLLGTWEDGRMVSFLK</sequence>
<organism evidence="1 2">
    <name type="scientific">Yeguia hominis</name>
    <dbReference type="NCBI Taxonomy" id="2763662"/>
    <lineage>
        <taxon>Bacteria</taxon>
        <taxon>Bacillati</taxon>
        <taxon>Bacillota</taxon>
        <taxon>Clostridia</taxon>
        <taxon>Eubacteriales</taxon>
        <taxon>Yeguiaceae</taxon>
        <taxon>Yeguia</taxon>
    </lineage>
</organism>
<dbReference type="SUPFAM" id="SSF50998">
    <property type="entry name" value="Quinoprotein alcohol dehydrogenase-like"/>
    <property type="match status" value="1"/>
</dbReference>
<gene>
    <name evidence="1" type="ORF">IAG03_06145</name>
</gene>
<reference evidence="1" key="1">
    <citation type="submission" date="2020-08" db="EMBL/GenBank/DDBJ databases">
        <title>Genome public.</title>
        <authorList>
            <person name="Liu C."/>
            <person name="Sun Q."/>
        </authorList>
    </citation>
    <scope>NUCLEOTIDE SEQUENCE</scope>
    <source>
        <strain evidence="1">NSJ-40</strain>
    </source>
</reference>
<dbReference type="RefSeq" id="WP_249319108.1">
    <property type="nucleotide sequence ID" value="NZ_JACRSN010000007.1"/>
</dbReference>
<name>A0A926D933_9FIRM</name>
<dbReference type="EMBL" id="JACRSN010000007">
    <property type="protein sequence ID" value="MBC8533592.1"/>
    <property type="molecule type" value="Genomic_DNA"/>
</dbReference>
<protein>
    <submittedName>
        <fullName evidence="1">Uncharacterized protein</fullName>
    </submittedName>
</protein>
<dbReference type="AlphaFoldDB" id="A0A926D933"/>
<accession>A0A926D933</accession>
<dbReference type="Proteomes" id="UP000651482">
    <property type="component" value="Unassembled WGS sequence"/>
</dbReference>
<comment type="caution">
    <text evidence="1">The sequence shown here is derived from an EMBL/GenBank/DDBJ whole genome shotgun (WGS) entry which is preliminary data.</text>
</comment>
<dbReference type="InterPro" id="IPR011047">
    <property type="entry name" value="Quinoprotein_ADH-like_sf"/>
</dbReference>